<organism evidence="1 3">
    <name type="scientific">Clostridium innocuum</name>
    <dbReference type="NCBI Taxonomy" id="1522"/>
    <lineage>
        <taxon>Bacteria</taxon>
        <taxon>Bacillati</taxon>
        <taxon>Bacillota</taxon>
        <taxon>Clostridia</taxon>
        <taxon>Eubacteriales</taxon>
        <taxon>Clostridiaceae</taxon>
        <taxon>Clostridium</taxon>
    </lineage>
</organism>
<protein>
    <submittedName>
        <fullName evidence="1">DUF3793 family protein</fullName>
    </submittedName>
</protein>
<sequence>MSFVELIAYYAAPTLEGMKPSCLFSCRDSEVGNVEELVLAYNRCLNPKRIYLQIMKHSPDFKLILVYHKDLLDTHLCQEDIQQFLSAFGYGFVTTRQALYHLQEHMCKECFPHEIGVFLGYPLDDVVSFIQNNGKNYQEIGYWKIYHNLSRARKTTARFLQSMECTLEKLQEGIPLEQLITA</sequence>
<evidence type="ECO:0000313" key="2">
    <source>
        <dbReference type="EMBL" id="MZH57014.1"/>
    </source>
</evidence>
<dbReference type="InterPro" id="IPR024523">
    <property type="entry name" value="DUF3793"/>
</dbReference>
<reference evidence="2" key="1">
    <citation type="journal article" date="2019" name="Nat. Med.">
        <title>A library of human gut bacterial isolates paired with longitudinal multiomics data enables mechanistic microbiome research.</title>
        <authorList>
            <person name="Poyet M."/>
            <person name="Groussin M."/>
            <person name="Gibbons S.M."/>
            <person name="Avila-Pacheco J."/>
            <person name="Jiang X."/>
            <person name="Kearney S.M."/>
            <person name="Perrotta A.R."/>
            <person name="Berdy B."/>
            <person name="Zhao S."/>
            <person name="Lieberman T.D."/>
            <person name="Swanson P.K."/>
            <person name="Smith M."/>
            <person name="Roesemann S."/>
            <person name="Alexander J.E."/>
            <person name="Rich S.A."/>
            <person name="Livny J."/>
            <person name="Vlamakis H."/>
            <person name="Clish C."/>
            <person name="Bullock K."/>
            <person name="Deik A."/>
            <person name="Scott J."/>
            <person name="Pierce K.A."/>
            <person name="Xavier R.J."/>
            <person name="Alm E.J."/>
        </authorList>
    </citation>
    <scope>NUCLEOTIDE SEQUENCE</scope>
    <source>
        <strain evidence="2">BIOML-A12</strain>
    </source>
</reference>
<dbReference type="Proteomes" id="UP001203972">
    <property type="component" value="Unassembled WGS sequence"/>
</dbReference>
<accession>A0A175A1C1</accession>
<reference evidence="1" key="2">
    <citation type="journal article" date="2022" name="Clin. Infect. Dis.">
        <title>Association between Clostridium innocuum and antibiotic-associated diarrhea in adults and children: A cross-sectional study and comparative genomics analysis.</title>
        <authorList>
            <person name="Cherny K.E."/>
            <person name="Muscat E.B."/>
            <person name="Balaji A."/>
            <person name="Mukherjee J."/>
            <person name="Ozer E.A."/>
            <person name="Angarone M.P."/>
            <person name="Hauser A.R."/>
            <person name="Sichel J.S."/>
            <person name="Amponsah E."/>
            <person name="Kociolek L.K."/>
        </authorList>
    </citation>
    <scope>NUCLEOTIDE SEQUENCE</scope>
    <source>
        <strain evidence="1">NU1-AC-029v</strain>
    </source>
</reference>
<dbReference type="AlphaFoldDB" id="A0A175A1C1"/>
<dbReference type="EMBL" id="JAKTMA010000026">
    <property type="protein sequence ID" value="MCR0234014.1"/>
    <property type="molecule type" value="Genomic_DNA"/>
</dbReference>
<dbReference type="EMBL" id="WWTN01000028">
    <property type="protein sequence ID" value="MZH57014.1"/>
    <property type="molecule type" value="Genomic_DNA"/>
</dbReference>
<dbReference type="Proteomes" id="UP000604383">
    <property type="component" value="Unassembled WGS sequence"/>
</dbReference>
<gene>
    <name evidence="2" type="ORF">GT664_14985</name>
    <name evidence="1" type="ORF">MKC95_14665</name>
</gene>
<evidence type="ECO:0000313" key="3">
    <source>
        <dbReference type="Proteomes" id="UP001203972"/>
    </source>
</evidence>
<comment type="caution">
    <text evidence="1">The sequence shown here is derived from an EMBL/GenBank/DDBJ whole genome shotgun (WGS) entry which is preliminary data.</text>
</comment>
<dbReference type="RefSeq" id="WP_008817519.1">
    <property type="nucleotide sequence ID" value="NZ_AP025565.1"/>
</dbReference>
<name>A0A175A1C1_CLOIN</name>
<proteinExistence type="predicted"/>
<evidence type="ECO:0000313" key="1">
    <source>
        <dbReference type="EMBL" id="MCR0234014.1"/>
    </source>
</evidence>
<dbReference type="Pfam" id="PF12672">
    <property type="entry name" value="DUF3793"/>
    <property type="match status" value="1"/>
</dbReference>